<dbReference type="Ensembl" id="ENSNMLT00000011745.1">
    <property type="protein sequence ID" value="ENSNMLP00000010382.1"/>
    <property type="gene ID" value="ENSNMLG00000007168.1"/>
</dbReference>
<feature type="compositionally biased region" description="Low complexity" evidence="1">
    <location>
        <begin position="127"/>
        <end position="136"/>
    </location>
</feature>
<protein>
    <submittedName>
        <fullName evidence="2">Uncharacterized protein</fullName>
    </submittedName>
</protein>
<keyword evidence="3" id="KW-1185">Reference proteome</keyword>
<reference evidence="2" key="1">
    <citation type="submission" date="2025-08" db="UniProtKB">
        <authorList>
            <consortium name="Ensembl"/>
        </authorList>
    </citation>
    <scope>IDENTIFICATION</scope>
</reference>
<dbReference type="GO" id="GO:0007015">
    <property type="term" value="P:actin filament organization"/>
    <property type="evidence" value="ECO:0007669"/>
    <property type="project" value="TreeGrafter"/>
</dbReference>
<feature type="region of interest" description="Disordered" evidence="1">
    <location>
        <begin position="402"/>
        <end position="446"/>
    </location>
</feature>
<feature type="compositionally biased region" description="Polar residues" evidence="1">
    <location>
        <begin position="402"/>
        <end position="416"/>
    </location>
</feature>
<evidence type="ECO:0000313" key="2">
    <source>
        <dbReference type="Ensembl" id="ENSNMLP00000010382.1"/>
    </source>
</evidence>
<evidence type="ECO:0000256" key="1">
    <source>
        <dbReference type="SAM" id="MobiDB-lite"/>
    </source>
</evidence>
<dbReference type="GO" id="GO:0051015">
    <property type="term" value="F:actin filament binding"/>
    <property type="evidence" value="ECO:0007669"/>
    <property type="project" value="TreeGrafter"/>
</dbReference>
<reference evidence="2" key="2">
    <citation type="submission" date="2025-09" db="UniProtKB">
        <authorList>
            <consortium name="Ensembl"/>
        </authorList>
    </citation>
    <scope>IDENTIFICATION</scope>
</reference>
<feature type="compositionally biased region" description="Polar residues" evidence="1">
    <location>
        <begin position="141"/>
        <end position="152"/>
    </location>
</feature>
<proteinExistence type="predicted"/>
<organism evidence="2 3">
    <name type="scientific">Neogobius melanostomus</name>
    <name type="common">round goby</name>
    <dbReference type="NCBI Taxonomy" id="47308"/>
    <lineage>
        <taxon>Eukaryota</taxon>
        <taxon>Metazoa</taxon>
        <taxon>Chordata</taxon>
        <taxon>Craniata</taxon>
        <taxon>Vertebrata</taxon>
        <taxon>Euteleostomi</taxon>
        <taxon>Actinopterygii</taxon>
        <taxon>Neopterygii</taxon>
        <taxon>Teleostei</taxon>
        <taxon>Neoteleostei</taxon>
        <taxon>Acanthomorphata</taxon>
        <taxon>Gobiaria</taxon>
        <taxon>Gobiiformes</taxon>
        <taxon>Gobioidei</taxon>
        <taxon>Gobiidae</taxon>
        <taxon>Benthophilinae</taxon>
        <taxon>Neogobiini</taxon>
        <taxon>Neogobius</taxon>
    </lineage>
</organism>
<dbReference type="PANTHER" id="PTHR22591">
    <property type="entry name" value="XIN"/>
    <property type="match status" value="1"/>
</dbReference>
<dbReference type="PANTHER" id="PTHR22591:SF3">
    <property type="entry name" value="XIN ACTIN-BINDING REPEAT-CONTAINING 2B"/>
    <property type="match status" value="1"/>
</dbReference>
<name>A0A8C6WIS5_9GOBI</name>
<feature type="region of interest" description="Disordered" evidence="1">
    <location>
        <begin position="109"/>
        <end position="180"/>
    </location>
</feature>
<dbReference type="GO" id="GO:0005925">
    <property type="term" value="C:focal adhesion"/>
    <property type="evidence" value="ECO:0007669"/>
    <property type="project" value="TreeGrafter"/>
</dbReference>
<dbReference type="AlphaFoldDB" id="A0A8C6WIS5"/>
<dbReference type="GO" id="GO:0001725">
    <property type="term" value="C:stress fiber"/>
    <property type="evidence" value="ECO:0007669"/>
    <property type="project" value="TreeGrafter"/>
</dbReference>
<dbReference type="Proteomes" id="UP000694523">
    <property type="component" value="Unplaced"/>
</dbReference>
<accession>A0A8C6WIS5</accession>
<evidence type="ECO:0000313" key="3">
    <source>
        <dbReference type="Proteomes" id="UP000694523"/>
    </source>
</evidence>
<dbReference type="InterPro" id="IPR030072">
    <property type="entry name" value="XIRP1/XIRP2"/>
</dbReference>
<sequence>MLISHITELQKEKCDSKSVKAFLTTVPDWFISPERKSELQQTINKSDATDFLSHVKLMAESCLMKLDDNETLEKHECELVSERLASFGAAQRISKISIGSSKVETQITSRTEIRKEEASQSKSVDLRAPSPSLRMRPPSPTFITIESTRKSASPTLLHRPLTPPTPPPRRSDTPTSRLIRITPSPTFDRAENLARLKDTTAKLSRGVTPPPILTTQVSEKKSEILESASIHNQIKADNQVTESRTAVTDKNDLTKQIEGMLLNTIQSTGDAHLPDPDDEEISELTFASVREKKEFFEEAQKAKINKTYVRKEQISIPERLGPDMEEECVAEVVEIEDELPRADLSSLLNRFKSVDEKTYAKKEAIPLAERLHNDSDNTDKDKAEQEMPCFDIRAIKNVFELSEQTETAGPTETAADTSKRESTKERKPASQPGSPHPPQRKQVESVLVEPSGFSETKTITEHFSDVDEFGNQVSGTSTAVTQHSESTQRVPFSYADAVKRKAAKQTETYDEDSTEKLLRNFHKTWTESETVFKSLGYTVSSETSQVLSEQTDSNSEVRVLHGLPEESLSDGRPDSGQKKYHKSCFRCEHCRNRLR</sequence>
<feature type="compositionally biased region" description="Basic and acidic residues" evidence="1">
    <location>
        <begin position="417"/>
        <end position="428"/>
    </location>
</feature>